<name>A0AAN9J6A0_CLITE</name>
<keyword evidence="4 6" id="KW-1133">Transmembrane helix</keyword>
<dbReference type="Gene3D" id="1.20.1250.20">
    <property type="entry name" value="MFS general substrate transporter like domains"/>
    <property type="match status" value="1"/>
</dbReference>
<evidence type="ECO:0000256" key="6">
    <source>
        <dbReference type="SAM" id="Phobius"/>
    </source>
</evidence>
<evidence type="ECO:0000313" key="7">
    <source>
        <dbReference type="EMBL" id="KAK7292897.1"/>
    </source>
</evidence>
<keyword evidence="8" id="KW-1185">Reference proteome</keyword>
<protein>
    <submittedName>
        <fullName evidence="7">Uncharacterized protein</fullName>
    </submittedName>
</protein>
<evidence type="ECO:0000256" key="5">
    <source>
        <dbReference type="ARBA" id="ARBA00023136"/>
    </source>
</evidence>
<evidence type="ECO:0000256" key="1">
    <source>
        <dbReference type="ARBA" id="ARBA00004141"/>
    </source>
</evidence>
<dbReference type="AlphaFoldDB" id="A0AAN9J6A0"/>
<dbReference type="GO" id="GO:0016020">
    <property type="term" value="C:membrane"/>
    <property type="evidence" value="ECO:0007669"/>
    <property type="project" value="UniProtKB-SubCell"/>
</dbReference>
<dbReference type="Pfam" id="PF00854">
    <property type="entry name" value="PTR2"/>
    <property type="match status" value="1"/>
</dbReference>
<comment type="similarity">
    <text evidence="2">Belongs to the major facilitator superfamily. Proton-dependent oligopeptide transporter (POT/PTR) (TC 2.A.17) family.</text>
</comment>
<sequence>MVAATVVVYIQTNVSWFLGFIIPTICFGFSITSFLLGVKTYVRSKPQGSIICDLVKVVVASSRKRHVGINRDSELSFYYPPLASSKSEQRLKKLAQTNRFRCFDKAVVITDLSERDNNGRSINSWRLCSVQQVEELKSVLATLPVWVAGDLVALNFPCSVLFLCLRSLPLSQDLDLASMGMERI</sequence>
<keyword evidence="3 6" id="KW-0812">Transmembrane</keyword>
<organism evidence="7 8">
    <name type="scientific">Clitoria ternatea</name>
    <name type="common">Butterfly pea</name>
    <dbReference type="NCBI Taxonomy" id="43366"/>
    <lineage>
        <taxon>Eukaryota</taxon>
        <taxon>Viridiplantae</taxon>
        <taxon>Streptophyta</taxon>
        <taxon>Embryophyta</taxon>
        <taxon>Tracheophyta</taxon>
        <taxon>Spermatophyta</taxon>
        <taxon>Magnoliopsida</taxon>
        <taxon>eudicotyledons</taxon>
        <taxon>Gunneridae</taxon>
        <taxon>Pentapetalae</taxon>
        <taxon>rosids</taxon>
        <taxon>fabids</taxon>
        <taxon>Fabales</taxon>
        <taxon>Fabaceae</taxon>
        <taxon>Papilionoideae</taxon>
        <taxon>50 kb inversion clade</taxon>
        <taxon>NPAAA clade</taxon>
        <taxon>indigoferoid/millettioid clade</taxon>
        <taxon>Phaseoleae</taxon>
        <taxon>Clitoria</taxon>
    </lineage>
</organism>
<dbReference type="GO" id="GO:0022857">
    <property type="term" value="F:transmembrane transporter activity"/>
    <property type="evidence" value="ECO:0007669"/>
    <property type="project" value="InterPro"/>
</dbReference>
<keyword evidence="5 6" id="KW-0472">Membrane</keyword>
<proteinExistence type="inferred from homology"/>
<accession>A0AAN9J6A0</accession>
<comment type="subcellular location">
    <subcellularLocation>
        <location evidence="1">Membrane</location>
        <topology evidence="1">Multi-pass membrane protein</topology>
    </subcellularLocation>
</comment>
<gene>
    <name evidence="7" type="ORF">RJT34_15753</name>
</gene>
<dbReference type="InterPro" id="IPR036259">
    <property type="entry name" value="MFS_trans_sf"/>
</dbReference>
<reference evidence="7 8" key="1">
    <citation type="submission" date="2024-01" db="EMBL/GenBank/DDBJ databases">
        <title>The genomes of 5 underutilized Papilionoideae crops provide insights into root nodulation and disease resistance.</title>
        <authorList>
            <person name="Yuan L."/>
        </authorList>
    </citation>
    <scope>NUCLEOTIDE SEQUENCE [LARGE SCALE GENOMIC DNA]</scope>
    <source>
        <strain evidence="7">LY-2023</strain>
        <tissue evidence="7">Leaf</tissue>
    </source>
</reference>
<evidence type="ECO:0000256" key="3">
    <source>
        <dbReference type="ARBA" id="ARBA00022692"/>
    </source>
</evidence>
<dbReference type="EMBL" id="JAYKXN010000004">
    <property type="protein sequence ID" value="KAK7292897.1"/>
    <property type="molecule type" value="Genomic_DNA"/>
</dbReference>
<evidence type="ECO:0000256" key="2">
    <source>
        <dbReference type="ARBA" id="ARBA00005982"/>
    </source>
</evidence>
<dbReference type="InterPro" id="IPR000109">
    <property type="entry name" value="POT_fam"/>
</dbReference>
<comment type="caution">
    <text evidence="7">The sequence shown here is derived from an EMBL/GenBank/DDBJ whole genome shotgun (WGS) entry which is preliminary data.</text>
</comment>
<evidence type="ECO:0000313" key="8">
    <source>
        <dbReference type="Proteomes" id="UP001359559"/>
    </source>
</evidence>
<dbReference type="Proteomes" id="UP001359559">
    <property type="component" value="Unassembled WGS sequence"/>
</dbReference>
<dbReference type="PANTHER" id="PTHR11654">
    <property type="entry name" value="OLIGOPEPTIDE TRANSPORTER-RELATED"/>
    <property type="match status" value="1"/>
</dbReference>
<evidence type="ECO:0000256" key="4">
    <source>
        <dbReference type="ARBA" id="ARBA00022989"/>
    </source>
</evidence>
<feature type="transmembrane region" description="Helical" evidence="6">
    <location>
        <begin position="16"/>
        <end position="38"/>
    </location>
</feature>